<dbReference type="RefSeq" id="WP_046916579.1">
    <property type="nucleotide sequence ID" value="NZ_JADBGF010000001.1"/>
</dbReference>
<accession>A0A8I0P4T3</accession>
<evidence type="ECO:0000313" key="1">
    <source>
        <dbReference type="EMBL" id="MBE1597219.1"/>
    </source>
</evidence>
<dbReference type="Proteomes" id="UP000629287">
    <property type="component" value="Unassembled WGS sequence"/>
</dbReference>
<gene>
    <name evidence="1" type="ORF">H4687_003348</name>
</gene>
<dbReference type="GeneID" id="86827918"/>
<name>A0A8I0P4T3_9ACTN</name>
<dbReference type="AlphaFoldDB" id="A0A8I0P4T3"/>
<sequence length="184" mass="19562">MSVTTTNLIQGPATLYKGAFGATEPADTAVNAAPPASSWTDLGGTQDGVKLSVDQTYSELEVDQITLRVGSRLTKQDFTIETSLAEATLENLSISLNGGTAASGSGYKSFDPNVTSSATQPNYFAVIMDGYGPGGTRRIIGRRMLNTDSTELAYTKDKQTLIPVKFTGHYVSSVITPFHIVDQN</sequence>
<dbReference type="Pfam" id="PF25681">
    <property type="entry name" value="Phage_TTP_17"/>
    <property type="match status" value="1"/>
</dbReference>
<dbReference type="InterPro" id="IPR058154">
    <property type="entry name" value="Bxb1_TTP-like"/>
</dbReference>
<comment type="caution">
    <text evidence="1">The sequence shown here is derived from an EMBL/GenBank/DDBJ whole genome shotgun (WGS) entry which is preliminary data.</text>
</comment>
<dbReference type="EMBL" id="JADBGF010000001">
    <property type="protein sequence ID" value="MBE1597219.1"/>
    <property type="molecule type" value="Genomic_DNA"/>
</dbReference>
<dbReference type="OrthoDB" id="3540132at2"/>
<proteinExistence type="predicted"/>
<protein>
    <submittedName>
        <fullName evidence="1">Uncharacterized protein</fullName>
    </submittedName>
</protein>
<organism evidence="1 2">
    <name type="scientific">Streptomyces stelliscabiei</name>
    <dbReference type="NCBI Taxonomy" id="146820"/>
    <lineage>
        <taxon>Bacteria</taxon>
        <taxon>Bacillati</taxon>
        <taxon>Actinomycetota</taxon>
        <taxon>Actinomycetes</taxon>
        <taxon>Kitasatosporales</taxon>
        <taxon>Streptomycetaceae</taxon>
        <taxon>Streptomyces</taxon>
    </lineage>
</organism>
<evidence type="ECO:0000313" key="2">
    <source>
        <dbReference type="Proteomes" id="UP000629287"/>
    </source>
</evidence>
<keyword evidence="2" id="KW-1185">Reference proteome</keyword>
<reference evidence="1 2" key="1">
    <citation type="submission" date="2020-10" db="EMBL/GenBank/DDBJ databases">
        <title>Sequencing the genomes of 1000 actinobacteria strains.</title>
        <authorList>
            <person name="Klenk H.-P."/>
        </authorList>
    </citation>
    <scope>NUCLEOTIDE SEQUENCE [LARGE SCALE GENOMIC DNA]</scope>
    <source>
        <strain evidence="1 2">DSM 41803</strain>
    </source>
</reference>